<reference evidence="6" key="1">
    <citation type="journal article" date="2013" name="G3 (Bethesda)">
        <title>Comparative genomics of a plant-pathogenic fungus, Pyrenophora tritici-repentis, reveals transduplication and the impact of repeat elements on pathogenicity and population divergence.</title>
        <authorList>
            <person name="Manning V.A."/>
            <person name="Pandelova I."/>
            <person name="Dhillon B."/>
            <person name="Wilhelm L.J."/>
            <person name="Goodwin S.B."/>
            <person name="Berlin A.M."/>
            <person name="Figueroa M."/>
            <person name="Freitag M."/>
            <person name="Hane J.K."/>
            <person name="Henrissat B."/>
            <person name="Holman W.H."/>
            <person name="Kodira C.D."/>
            <person name="Martin J."/>
            <person name="Oliver R.P."/>
            <person name="Robbertse B."/>
            <person name="Schackwitz W."/>
            <person name="Schwartz D.C."/>
            <person name="Spatafora J.W."/>
            <person name="Turgeon B.G."/>
            <person name="Yandava C."/>
            <person name="Young S."/>
            <person name="Zhou S."/>
            <person name="Zeng Q."/>
            <person name="Grigoriev I.V."/>
            <person name="Ma L.-J."/>
            <person name="Ciuffetti L.M."/>
        </authorList>
    </citation>
    <scope>NUCLEOTIDE SEQUENCE [LARGE SCALE GENOMIC DNA]</scope>
    <source>
        <strain evidence="6">Pt-1C-BFP</strain>
    </source>
</reference>
<dbReference type="eggNOG" id="ENOG502S1WJ">
    <property type="taxonomic scope" value="Eukaryota"/>
</dbReference>
<evidence type="ECO:0000313" key="5">
    <source>
        <dbReference type="EMBL" id="EDU51267.1"/>
    </source>
</evidence>
<protein>
    <submittedName>
        <fullName evidence="5">Uncharacterized protein</fullName>
    </submittedName>
</protein>
<evidence type="ECO:0000256" key="1">
    <source>
        <dbReference type="ARBA" id="ARBA00004123"/>
    </source>
</evidence>
<accession>B2WDX5</accession>
<feature type="region of interest" description="Disordered" evidence="4">
    <location>
        <begin position="1"/>
        <end position="106"/>
    </location>
</feature>
<keyword evidence="2" id="KW-0804">Transcription</keyword>
<dbReference type="AlphaFoldDB" id="B2WDX5"/>
<gene>
    <name evidence="5" type="ORF">PTRG_08348</name>
</gene>
<evidence type="ECO:0000256" key="4">
    <source>
        <dbReference type="SAM" id="MobiDB-lite"/>
    </source>
</evidence>
<name>B2WDX5_PYRTR</name>
<dbReference type="HOGENOM" id="CLU_018776_0_0_1"/>
<feature type="region of interest" description="Disordered" evidence="4">
    <location>
        <begin position="151"/>
        <end position="174"/>
    </location>
</feature>
<dbReference type="InParanoid" id="B2WDX5"/>
<comment type="subcellular location">
    <subcellularLocation>
        <location evidence="1">Nucleus</location>
    </subcellularLocation>
</comment>
<proteinExistence type="predicted"/>
<keyword evidence="3" id="KW-0539">Nucleus</keyword>
<feature type="compositionally biased region" description="Acidic residues" evidence="4">
    <location>
        <begin position="24"/>
        <end position="34"/>
    </location>
</feature>
<dbReference type="GO" id="GO:0005634">
    <property type="term" value="C:nucleus"/>
    <property type="evidence" value="ECO:0007669"/>
    <property type="project" value="UniProtKB-SubCell"/>
</dbReference>
<organism evidence="5 6">
    <name type="scientific">Pyrenophora tritici-repentis (strain Pt-1C-BFP)</name>
    <name type="common">Wheat tan spot fungus</name>
    <name type="synonym">Drechslera tritici-repentis</name>
    <dbReference type="NCBI Taxonomy" id="426418"/>
    <lineage>
        <taxon>Eukaryota</taxon>
        <taxon>Fungi</taxon>
        <taxon>Dikarya</taxon>
        <taxon>Ascomycota</taxon>
        <taxon>Pezizomycotina</taxon>
        <taxon>Dothideomycetes</taxon>
        <taxon>Pleosporomycetidae</taxon>
        <taxon>Pleosporales</taxon>
        <taxon>Pleosporineae</taxon>
        <taxon>Pleosporaceae</taxon>
        <taxon>Pyrenophora</taxon>
    </lineage>
</organism>
<dbReference type="STRING" id="426418.B2WDX5"/>
<feature type="compositionally biased region" description="Basic and acidic residues" evidence="4">
    <location>
        <begin position="151"/>
        <end position="169"/>
    </location>
</feature>
<feature type="compositionally biased region" description="Acidic residues" evidence="4">
    <location>
        <begin position="47"/>
        <end position="95"/>
    </location>
</feature>
<dbReference type="PANTHER" id="PTHR15052">
    <property type="entry name" value="RNA POLYMERASE III TRANSCRIPTION INITIATION FACTOR COMPLEX SUBUNIT"/>
    <property type="match status" value="1"/>
</dbReference>
<dbReference type="GO" id="GO:0006383">
    <property type="term" value="P:transcription by RNA polymerase III"/>
    <property type="evidence" value="ECO:0007669"/>
    <property type="project" value="TreeGrafter"/>
</dbReference>
<dbReference type="OrthoDB" id="4703at2759"/>
<dbReference type="EMBL" id="DS231623">
    <property type="protein sequence ID" value="EDU51267.1"/>
    <property type="molecule type" value="Genomic_DNA"/>
</dbReference>
<dbReference type="GO" id="GO:0000127">
    <property type="term" value="C:transcription factor TFIIIC complex"/>
    <property type="evidence" value="ECO:0007669"/>
    <property type="project" value="TreeGrafter"/>
</dbReference>
<dbReference type="InterPro" id="IPR052416">
    <property type="entry name" value="GTF3C_component"/>
</dbReference>
<evidence type="ECO:0000313" key="6">
    <source>
        <dbReference type="Proteomes" id="UP000001471"/>
    </source>
</evidence>
<sequence>MSIDPNSPRQSRGKQRRSYRVEEEYSFLDEDEDGTAPSSAPGQGLGGDDDEDGDDFMPDAQEEVAEEDLGDDLVEDEEDEDAEEEEMEYSDDDDFGGPRRRNARGSHPILVAPTTSMVQRHKQLTENIPSPITFAKGAGIKVREADGENKLHTRGVPDFDKVGGHEPRLKNLFGPDGQHVRPVLASRDYWFPQETFPIRNFAQIKTDDADFGSLRRSFFEISWAREKENKALRTWYTDTGRAAFAAAQDARKLSSDEAKPYLTNAGPEILNVLSGPVNSPLVHTLAKGSHLNIADPFPTSQNRRGWLFNLGSRVQDAQWATNEDSSTQYLAVAVEQKPTGEPQPKPMEHPKAPAFNATPQYPASIQIWAFEATDEGELDSSKEPRLMLVICADWGAPKQLKWCPVGATDKTQGSGDGQETHIGMLASIWSDGRVRVLDLSAPNQGPDNDTPTHLYVSHAAFETTNPLGRIVNYKTIPWQQRWFVHEWRGPMNRMLVQPTEGADVEVREGGPVEHPSDTTTATVENTIATNPAPEPKIVPRDILSKPMVRITEGYKATQHGITLGAASKKKGQPEIARSISIFEERSAITALAWNPNLKYGTWAVAGMGSGLLRVEDVGISGKK</sequence>
<dbReference type="Proteomes" id="UP000001471">
    <property type="component" value="Unassembled WGS sequence"/>
</dbReference>
<dbReference type="PANTHER" id="PTHR15052:SF2">
    <property type="entry name" value="GENERAL TRANSCRIPTION FACTOR 3C POLYPEPTIDE 2"/>
    <property type="match status" value="1"/>
</dbReference>
<feature type="compositionally biased region" description="Polar residues" evidence="4">
    <location>
        <begin position="1"/>
        <end position="10"/>
    </location>
</feature>
<evidence type="ECO:0000256" key="2">
    <source>
        <dbReference type="ARBA" id="ARBA00023163"/>
    </source>
</evidence>
<evidence type="ECO:0000256" key="3">
    <source>
        <dbReference type="ARBA" id="ARBA00023242"/>
    </source>
</evidence>